<dbReference type="EMBL" id="CP003304">
    <property type="protein sequence ID" value="AFB20940.1"/>
    <property type="molecule type" value="Genomic_DNA"/>
</dbReference>
<sequence>MRQLGDPYYSYQIEVAIRLAEFVAEEVITAILDRK</sequence>
<evidence type="ECO:0000313" key="2">
    <source>
        <dbReference type="Proteomes" id="UP000007878"/>
    </source>
</evidence>
<dbReference type="Proteomes" id="UP000007878">
    <property type="component" value="Chromosome"/>
</dbReference>
<organism evidence="1 2">
    <name type="scientific">Rickettsia canadensis str. CA410</name>
    <dbReference type="NCBI Taxonomy" id="1105107"/>
    <lineage>
        <taxon>Bacteria</taxon>
        <taxon>Pseudomonadati</taxon>
        <taxon>Pseudomonadota</taxon>
        <taxon>Alphaproteobacteria</taxon>
        <taxon>Rickettsiales</taxon>
        <taxon>Rickettsiaceae</taxon>
        <taxon>Rickettsieae</taxon>
        <taxon>Rickettsia</taxon>
        <taxon>belli group</taxon>
    </lineage>
</organism>
<evidence type="ECO:0000313" key="1">
    <source>
        <dbReference type="EMBL" id="AFB20940.1"/>
    </source>
</evidence>
<reference evidence="2" key="1">
    <citation type="submission" date="2012-02" db="EMBL/GenBank/DDBJ databases">
        <title>Complete genome sequence of Rickettsia parkeri strain Portsmouth.</title>
        <authorList>
            <person name="Johnson S.L."/>
            <person name="Munk A.C."/>
            <person name="Han S."/>
            <person name="Bruce D.C."/>
            <person name="Dasch G.A."/>
        </authorList>
    </citation>
    <scope>NUCLEOTIDE SEQUENCE [LARGE SCALE GENOMIC DNA]</scope>
    <source>
        <strain evidence="2">CA410</strain>
    </source>
</reference>
<protein>
    <submittedName>
        <fullName evidence="1">Guanosine-3',5'-bis(Diphosphate) 3'-pyrophosphohydrolase</fullName>
    </submittedName>
</protein>
<name>A0ABM5MR64_RICCA</name>
<proteinExistence type="predicted"/>
<gene>
    <name evidence="1" type="ORF">RCA_01825</name>
</gene>
<accession>A0ABM5MR64</accession>
<keyword evidence="2" id="KW-1185">Reference proteome</keyword>